<dbReference type="STRING" id="1088818.A0A2I0AAK4"/>
<accession>A0A2I0AAK4</accession>
<reference evidence="2 3" key="1">
    <citation type="journal article" date="2017" name="Nature">
        <title>The Apostasia genome and the evolution of orchids.</title>
        <authorList>
            <person name="Zhang G.Q."/>
            <person name="Liu K.W."/>
            <person name="Li Z."/>
            <person name="Lohaus R."/>
            <person name="Hsiao Y.Y."/>
            <person name="Niu S.C."/>
            <person name="Wang J.Y."/>
            <person name="Lin Y.C."/>
            <person name="Xu Q."/>
            <person name="Chen L.J."/>
            <person name="Yoshida K."/>
            <person name="Fujiwara S."/>
            <person name="Wang Z.W."/>
            <person name="Zhang Y.Q."/>
            <person name="Mitsuda N."/>
            <person name="Wang M."/>
            <person name="Liu G.H."/>
            <person name="Pecoraro L."/>
            <person name="Huang H.X."/>
            <person name="Xiao X.J."/>
            <person name="Lin M."/>
            <person name="Wu X.Y."/>
            <person name="Wu W.L."/>
            <person name="Chen Y.Y."/>
            <person name="Chang S.B."/>
            <person name="Sakamoto S."/>
            <person name="Ohme-Takagi M."/>
            <person name="Yagi M."/>
            <person name="Zeng S.J."/>
            <person name="Shen C.Y."/>
            <person name="Yeh C.M."/>
            <person name="Luo Y.B."/>
            <person name="Tsai W.C."/>
            <person name="Van de Peer Y."/>
            <person name="Liu Z.J."/>
        </authorList>
    </citation>
    <scope>NUCLEOTIDE SEQUENCE [LARGE SCALE GENOMIC DNA]</scope>
    <source>
        <strain evidence="3">cv. Shenzhen</strain>
        <tissue evidence="2">Stem</tissue>
    </source>
</reference>
<keyword evidence="3" id="KW-1185">Reference proteome</keyword>
<dbReference type="EMBL" id="KZ452001">
    <property type="protein sequence ID" value="PKA52571.1"/>
    <property type="molecule type" value="Genomic_DNA"/>
</dbReference>
<dbReference type="Gene3D" id="6.20.50.20">
    <property type="match status" value="1"/>
</dbReference>
<dbReference type="PANTHER" id="PTHR36072">
    <property type="entry name" value="OS01G0541600 PROTEIN"/>
    <property type="match status" value="1"/>
</dbReference>
<dbReference type="AlphaFoldDB" id="A0A2I0AAK4"/>
<dbReference type="PANTHER" id="PTHR36072:SF2">
    <property type="entry name" value="OS01G0531000 PROTEIN"/>
    <property type="match status" value="1"/>
</dbReference>
<evidence type="ECO:0000313" key="3">
    <source>
        <dbReference type="Proteomes" id="UP000236161"/>
    </source>
</evidence>
<dbReference type="Pfam" id="PF04032">
    <property type="entry name" value="Rpr2"/>
    <property type="match status" value="1"/>
</dbReference>
<dbReference type="Proteomes" id="UP000236161">
    <property type="component" value="Unassembled WGS sequence"/>
</dbReference>
<protein>
    <submittedName>
        <fullName evidence="2">Uncharacterized protein</fullName>
    </submittedName>
</protein>
<proteinExistence type="predicted"/>
<feature type="region of interest" description="Disordered" evidence="1">
    <location>
        <begin position="205"/>
        <end position="234"/>
    </location>
</feature>
<dbReference type="InterPro" id="IPR007175">
    <property type="entry name" value="Rpr2/Snm1/Rpp21"/>
</dbReference>
<dbReference type="OrthoDB" id="655446at2759"/>
<organism evidence="2 3">
    <name type="scientific">Apostasia shenzhenica</name>
    <dbReference type="NCBI Taxonomy" id="1088818"/>
    <lineage>
        <taxon>Eukaryota</taxon>
        <taxon>Viridiplantae</taxon>
        <taxon>Streptophyta</taxon>
        <taxon>Embryophyta</taxon>
        <taxon>Tracheophyta</taxon>
        <taxon>Spermatophyta</taxon>
        <taxon>Magnoliopsida</taxon>
        <taxon>Liliopsida</taxon>
        <taxon>Asparagales</taxon>
        <taxon>Orchidaceae</taxon>
        <taxon>Apostasioideae</taxon>
        <taxon>Apostasia</taxon>
    </lineage>
</organism>
<name>A0A2I0AAK4_9ASPA</name>
<evidence type="ECO:0000313" key="2">
    <source>
        <dbReference type="EMBL" id="PKA52571.1"/>
    </source>
</evidence>
<evidence type="ECO:0000256" key="1">
    <source>
        <dbReference type="SAM" id="MobiDB-lite"/>
    </source>
</evidence>
<gene>
    <name evidence="2" type="ORF">AXF42_Ash001552</name>
</gene>
<dbReference type="GO" id="GO:0006396">
    <property type="term" value="P:RNA processing"/>
    <property type="evidence" value="ECO:0007669"/>
    <property type="project" value="InterPro"/>
</dbReference>
<sequence length="258" mass="28810">MGRRRKKDTTNPKQGICQRARLRVDIASKKDTDVISILKFKHLQRLATWAGGVGGIPPLSALFGWKLAANAEASGIPMDKSSVLCQRCECVLQPGFNCTIRIEKSKNKKKQPNNSCTLPQNNIIYKCNFCSHINLFRGTAKGHMKDLISTRNMKPDNVSISKLDCSRAQHLSDPSTPITSLQKPVIFSNKNKKMSGLKQRKLKLNGNSSEVIESSKGSTRKKRKTWSSLKDKVEEAESSVRTISFSNPFFMQAAVEQQ</sequence>